<dbReference type="OrthoDB" id="232227at2"/>
<feature type="chain" id="PRO_5019093757" evidence="1">
    <location>
        <begin position="20"/>
        <end position="517"/>
    </location>
</feature>
<keyword evidence="3" id="KW-1185">Reference proteome</keyword>
<proteinExistence type="predicted"/>
<evidence type="ECO:0000313" key="3">
    <source>
        <dbReference type="Proteomes" id="UP000280296"/>
    </source>
</evidence>
<sequence>MRIGNGLSGFAVWALVALAAIPTCAAARTPQERVQPVPLGGTLPGQEGDRYFGVYIPTRYGGELTISASSGRVEELLGPDGRPRANGGEVGRDRHGWYTFAVRGAEAPYSVSTRFVQVGEAARRPWNFYYWPTKGDSIHEPWVGGNGRVDTRYVNGDDRLVATPGAYIAPGQDIVLPGPNGILETMPAPGDTSTWFPNLYDDLTWRGPDGTLFSTPSPLLKYDQLFGSNARGWEAANAQNQDINRWPGHCLGGAVASILLNEPVPAPGSGMTRDELKALWAELGENHLNHRIADYATDIPAGPPRPGPDVTDRFAPQVHRMLEQHVRGQRQALLSNMRAFPPNGTPNEVWNQGIGKVTTTYYAQPGKGERSVRLVVEVETNTGSNLNESDPKPRVAIYEYTLVYGLDGEIDQSKAYQCDWVAVRGDAMYAPLNVLELANDTRWQGHNPFVTEANIRAIDLANGGGMIGRFAGSPPQFRPVSTFEAGRAPVFGGLGSGDGLPGAPTPRRGVLSRLFSR</sequence>
<dbReference type="EMBL" id="RYZH01000007">
    <property type="protein sequence ID" value="RUL88810.1"/>
    <property type="molecule type" value="Genomic_DNA"/>
</dbReference>
<evidence type="ECO:0000256" key="1">
    <source>
        <dbReference type="SAM" id="SignalP"/>
    </source>
</evidence>
<name>A0A432MND0_9BACT</name>
<feature type="signal peptide" evidence="1">
    <location>
        <begin position="1"/>
        <end position="19"/>
    </location>
</feature>
<reference evidence="2 3" key="2">
    <citation type="submission" date="2019-01" db="EMBL/GenBank/DDBJ databases">
        <title>Tautonia sociabilis, a novel thermotolerant planctomycete of Isosphaeraceae family, isolated from a 4000 m deep subterranean habitat.</title>
        <authorList>
            <person name="Kovaleva O.L."/>
            <person name="Elcheninov A.G."/>
            <person name="Van Heerden E."/>
            <person name="Toshchakov S.V."/>
            <person name="Novikov A."/>
            <person name="Bonch-Osmolovskaya E.A."/>
            <person name="Kublanov I.V."/>
        </authorList>
    </citation>
    <scope>NUCLEOTIDE SEQUENCE [LARGE SCALE GENOMIC DNA]</scope>
    <source>
        <strain evidence="2 3">GM2012</strain>
    </source>
</reference>
<comment type="caution">
    <text evidence="2">The sequence shown here is derived from an EMBL/GenBank/DDBJ whole genome shotgun (WGS) entry which is preliminary data.</text>
</comment>
<gene>
    <name evidence="2" type="ORF">TsocGM_05490</name>
</gene>
<dbReference type="AlphaFoldDB" id="A0A432MND0"/>
<dbReference type="Proteomes" id="UP000280296">
    <property type="component" value="Unassembled WGS sequence"/>
</dbReference>
<organism evidence="2 3">
    <name type="scientific">Tautonia sociabilis</name>
    <dbReference type="NCBI Taxonomy" id="2080755"/>
    <lineage>
        <taxon>Bacteria</taxon>
        <taxon>Pseudomonadati</taxon>
        <taxon>Planctomycetota</taxon>
        <taxon>Planctomycetia</taxon>
        <taxon>Isosphaerales</taxon>
        <taxon>Isosphaeraceae</taxon>
        <taxon>Tautonia</taxon>
    </lineage>
</organism>
<protein>
    <submittedName>
        <fullName evidence="2">Uncharacterized protein</fullName>
    </submittedName>
</protein>
<keyword evidence="1" id="KW-0732">Signal</keyword>
<accession>A0A432MND0</accession>
<reference evidence="2 3" key="1">
    <citation type="submission" date="2018-12" db="EMBL/GenBank/DDBJ databases">
        <authorList>
            <person name="Toschakov S.V."/>
        </authorList>
    </citation>
    <scope>NUCLEOTIDE SEQUENCE [LARGE SCALE GENOMIC DNA]</scope>
    <source>
        <strain evidence="2 3">GM2012</strain>
    </source>
</reference>
<evidence type="ECO:0000313" key="2">
    <source>
        <dbReference type="EMBL" id="RUL88810.1"/>
    </source>
</evidence>
<dbReference type="RefSeq" id="WP_126724298.1">
    <property type="nucleotide sequence ID" value="NZ_RYZH01000007.1"/>
</dbReference>